<name>A0A1H3WDV4_9EURY</name>
<keyword evidence="6" id="KW-1185">Reference proteome</keyword>
<evidence type="ECO:0000256" key="2">
    <source>
        <dbReference type="ARBA" id="ARBA00019066"/>
    </source>
</evidence>
<gene>
    <name evidence="5" type="ORF">SAMN04488065_0738</name>
</gene>
<dbReference type="AlphaFoldDB" id="A0A1H3WDV4"/>
<keyword evidence="3" id="KW-0583">PHB biosynthesis</keyword>
<dbReference type="EMBL" id="FNQT01000001">
    <property type="protein sequence ID" value="SDZ84584.1"/>
    <property type="molecule type" value="Genomic_DNA"/>
</dbReference>
<evidence type="ECO:0000313" key="6">
    <source>
        <dbReference type="Proteomes" id="UP000236755"/>
    </source>
</evidence>
<evidence type="ECO:0000256" key="1">
    <source>
        <dbReference type="ARBA" id="ARBA00004683"/>
    </source>
</evidence>
<dbReference type="UniPathway" id="UPA00917"/>
<dbReference type="RefSeq" id="WP_092631582.1">
    <property type="nucleotide sequence ID" value="NZ_FNQT01000001.1"/>
</dbReference>
<dbReference type="GO" id="GO:0042619">
    <property type="term" value="P:poly-hydroxybutyrate biosynthetic process"/>
    <property type="evidence" value="ECO:0007669"/>
    <property type="project" value="UniProtKB-KW"/>
</dbReference>
<evidence type="ECO:0000313" key="5">
    <source>
        <dbReference type="EMBL" id="SDZ84584.1"/>
    </source>
</evidence>
<evidence type="ECO:0000256" key="3">
    <source>
        <dbReference type="ARBA" id="ARBA00022752"/>
    </source>
</evidence>
<proteinExistence type="predicted"/>
<comment type="pathway">
    <text evidence="1">Biopolymer metabolism; poly-(R)-3-hydroxybutanoate biosynthesis.</text>
</comment>
<dbReference type="OrthoDB" id="200001at2157"/>
<accession>A0A1H3WDV4</accession>
<dbReference type="InterPro" id="IPR010123">
    <property type="entry name" value="PHA_synth_III_E"/>
</dbReference>
<keyword evidence="4" id="KW-0175">Coiled coil</keyword>
<dbReference type="STRING" id="555874.SAMN04488065_0738"/>
<evidence type="ECO:0000256" key="4">
    <source>
        <dbReference type="SAM" id="Coils"/>
    </source>
</evidence>
<dbReference type="Proteomes" id="UP000236755">
    <property type="component" value="Unassembled WGS sequence"/>
</dbReference>
<reference evidence="5 6" key="1">
    <citation type="submission" date="2016-10" db="EMBL/GenBank/DDBJ databases">
        <authorList>
            <person name="de Groot N.N."/>
        </authorList>
    </citation>
    <scope>NUCLEOTIDE SEQUENCE [LARGE SCALE GENOMIC DNA]</scope>
    <source>
        <strain evidence="5 6">CGMCC 1.8712</strain>
    </source>
</reference>
<protein>
    <recommendedName>
        <fullName evidence="2">Poly(3-hydroxyalkanoate) polymerase subunit PhaE</fullName>
    </recommendedName>
</protein>
<organism evidence="5 6">
    <name type="scientific">Haloplanus vescus</name>
    <dbReference type="NCBI Taxonomy" id="555874"/>
    <lineage>
        <taxon>Archaea</taxon>
        <taxon>Methanobacteriati</taxon>
        <taxon>Methanobacteriota</taxon>
        <taxon>Stenosarchaea group</taxon>
        <taxon>Halobacteria</taxon>
        <taxon>Halobacteriales</taxon>
        <taxon>Haloferacaceae</taxon>
        <taxon>Haloplanus</taxon>
    </lineage>
</organism>
<dbReference type="Pfam" id="PF09712">
    <property type="entry name" value="PHA_synth_III_E"/>
    <property type="match status" value="1"/>
</dbReference>
<feature type="coiled-coil region" evidence="4">
    <location>
        <begin position="152"/>
        <end position="179"/>
    </location>
</feature>
<sequence>MTNDASGTFDGEMDAFLERMTETYMNALDRNLDAQSAFLESWMDSMEDNLSEERIQEGYEGSMHAYEAWMDAAETSFERMGSAFQGEDVDPDEFQDIWLSAANEAFKEMMTTTAFAAATGQSIEEAMNMRQQIDEASEETLHALNFATVGDVREVGERLVELERRQHAIEQKLDQVLDEL</sequence>